<dbReference type="InterPro" id="IPR042266">
    <property type="entry name" value="PPPDE_sf"/>
</dbReference>
<evidence type="ECO:0000256" key="4">
    <source>
        <dbReference type="SAM" id="MobiDB-lite"/>
    </source>
</evidence>
<keyword evidence="2" id="KW-0645">Protease</keyword>
<evidence type="ECO:0000313" key="7">
    <source>
        <dbReference type="Proteomes" id="UP001164746"/>
    </source>
</evidence>
<keyword evidence="3" id="KW-0378">Hydrolase</keyword>
<reference evidence="6" key="1">
    <citation type="submission" date="2022-11" db="EMBL/GenBank/DDBJ databases">
        <title>Centuries of genome instability and evolution in soft-shell clam transmissible cancer (bioRxiv).</title>
        <authorList>
            <person name="Hart S.F.M."/>
            <person name="Yonemitsu M.A."/>
            <person name="Giersch R.M."/>
            <person name="Beal B.F."/>
            <person name="Arriagada G."/>
            <person name="Davis B.W."/>
            <person name="Ostrander E.A."/>
            <person name="Goff S.P."/>
            <person name="Metzger M.J."/>
        </authorList>
    </citation>
    <scope>NUCLEOTIDE SEQUENCE</scope>
    <source>
        <strain evidence="6">MELC-2E11</strain>
        <tissue evidence="6">Siphon/mantle</tissue>
    </source>
</reference>
<dbReference type="SMART" id="SM01179">
    <property type="entry name" value="DUF862"/>
    <property type="match status" value="1"/>
</dbReference>
<dbReference type="Pfam" id="PF05903">
    <property type="entry name" value="Peptidase_C97"/>
    <property type="match status" value="1"/>
</dbReference>
<dbReference type="Proteomes" id="UP001164746">
    <property type="component" value="Chromosome 2"/>
</dbReference>
<feature type="compositionally biased region" description="Polar residues" evidence="4">
    <location>
        <begin position="177"/>
        <end position="191"/>
    </location>
</feature>
<evidence type="ECO:0000259" key="5">
    <source>
        <dbReference type="PROSITE" id="PS51858"/>
    </source>
</evidence>
<dbReference type="PANTHER" id="PTHR12378">
    <property type="entry name" value="DESUMOYLATING ISOPEPTIDASE"/>
    <property type="match status" value="1"/>
</dbReference>
<dbReference type="Gene3D" id="3.90.1720.30">
    <property type="entry name" value="PPPDE domains"/>
    <property type="match status" value="1"/>
</dbReference>
<dbReference type="Gene3D" id="1.25.10.10">
    <property type="entry name" value="Leucine-rich Repeat Variant"/>
    <property type="match status" value="1"/>
</dbReference>
<proteinExistence type="inferred from homology"/>
<dbReference type="PROSITE" id="PS51858">
    <property type="entry name" value="PPPDE"/>
    <property type="match status" value="1"/>
</dbReference>
<evidence type="ECO:0000256" key="3">
    <source>
        <dbReference type="ARBA" id="ARBA00022801"/>
    </source>
</evidence>
<name>A0ABY7DI91_MYAAR</name>
<evidence type="ECO:0000313" key="6">
    <source>
        <dbReference type="EMBL" id="WAQ96638.1"/>
    </source>
</evidence>
<gene>
    <name evidence="6" type="ORF">MAR_029328</name>
</gene>
<feature type="region of interest" description="Disordered" evidence="4">
    <location>
        <begin position="147"/>
        <end position="208"/>
    </location>
</feature>
<feature type="domain" description="PPPDE" evidence="5">
    <location>
        <begin position="6"/>
        <end position="144"/>
    </location>
</feature>
<dbReference type="EMBL" id="CP111013">
    <property type="protein sequence ID" value="WAQ96638.1"/>
    <property type="molecule type" value="Genomic_DNA"/>
</dbReference>
<dbReference type="InterPro" id="IPR008580">
    <property type="entry name" value="PPPDE_dom"/>
</dbReference>
<dbReference type="PANTHER" id="PTHR12378:SF7">
    <property type="entry name" value="DESUMOYLATING ISOPEPTIDASE 1"/>
    <property type="match status" value="1"/>
</dbReference>
<sequence>MASEGVEVKVYIYDLSRGLARSMSQAFLGKQIDGVWHTGIVVFGKEYFFGGMEGISQCRPGGTIMGQPDTIKSLGKTQIPYDMFMEYLADLSQSTFRGECYHLLNHNCNTFSSEVAQFLTGNDIPSHITGLPAEMIKPFLDSMSVQPSGGSVVFDQQPAQTSKPQHSKAAPSRETSHSQAKAATGTSQSPTRKSDPAKNVKGGKFEPAVYREGIPEESVWRKGEPTVSPGDLSLLQEIHEYLGQPGEPSWSLGRPHLTCLTTLGLVTGSGRASHALQLLTALILNEDMLHLAASGPSPVVHEVLHKFDSLTGPRKLQALKFFTNVSSRQEGHTCLLSDKCRKKLTIECVDCMLKDKTDHHDIATSAIALTYNLTLSKMGDDEELELGSALLNVDHSDLTETACYHLLAAIYQLMSRNEEVRGLAGVLGLDLAEARGKSKRLSGLCDSIQGLLSS</sequence>
<organism evidence="6 7">
    <name type="scientific">Mya arenaria</name>
    <name type="common">Soft-shell clam</name>
    <dbReference type="NCBI Taxonomy" id="6604"/>
    <lineage>
        <taxon>Eukaryota</taxon>
        <taxon>Metazoa</taxon>
        <taxon>Spiralia</taxon>
        <taxon>Lophotrochozoa</taxon>
        <taxon>Mollusca</taxon>
        <taxon>Bivalvia</taxon>
        <taxon>Autobranchia</taxon>
        <taxon>Heteroconchia</taxon>
        <taxon>Euheterodonta</taxon>
        <taxon>Imparidentia</taxon>
        <taxon>Neoheterodontei</taxon>
        <taxon>Myida</taxon>
        <taxon>Myoidea</taxon>
        <taxon>Myidae</taxon>
        <taxon>Mya</taxon>
    </lineage>
</organism>
<evidence type="ECO:0000256" key="2">
    <source>
        <dbReference type="ARBA" id="ARBA00022670"/>
    </source>
</evidence>
<keyword evidence="7" id="KW-1185">Reference proteome</keyword>
<comment type="similarity">
    <text evidence="1">Belongs to the DeSI family.</text>
</comment>
<accession>A0ABY7DI91</accession>
<protein>
    <submittedName>
        <fullName evidence="6">DESI1-like protein</fullName>
    </submittedName>
</protein>
<evidence type="ECO:0000256" key="1">
    <source>
        <dbReference type="ARBA" id="ARBA00008140"/>
    </source>
</evidence>
<dbReference type="InterPro" id="IPR011989">
    <property type="entry name" value="ARM-like"/>
</dbReference>